<dbReference type="Pfam" id="PF24233">
    <property type="entry name" value="DUF7446"/>
    <property type="match status" value="1"/>
</dbReference>
<evidence type="ECO:0000313" key="1">
    <source>
        <dbReference type="EMBL" id="PLO74217.1"/>
    </source>
</evidence>
<dbReference type="RefSeq" id="WP_032693597.1">
    <property type="nucleotide sequence ID" value="NZ_BQUL01000015.1"/>
</dbReference>
<name>A0A2J5Q7I3_9ENTR</name>
<gene>
    <name evidence="1" type="ORF">CWN49_03870</name>
</gene>
<dbReference type="InterPro" id="IPR055869">
    <property type="entry name" value="DUF7446"/>
</dbReference>
<protein>
    <submittedName>
        <fullName evidence="1">Uncharacterized protein</fullName>
    </submittedName>
</protein>
<organism evidence="1 2">
    <name type="scientific">Klebsiella michiganensis</name>
    <dbReference type="NCBI Taxonomy" id="1134687"/>
    <lineage>
        <taxon>Bacteria</taxon>
        <taxon>Pseudomonadati</taxon>
        <taxon>Pseudomonadota</taxon>
        <taxon>Gammaproteobacteria</taxon>
        <taxon>Enterobacterales</taxon>
        <taxon>Enterobacteriaceae</taxon>
        <taxon>Klebsiella/Raoultella group</taxon>
        <taxon>Klebsiella</taxon>
    </lineage>
</organism>
<comment type="caution">
    <text evidence="1">The sequence shown here is derived from an EMBL/GenBank/DDBJ whole genome shotgun (WGS) entry which is preliminary data.</text>
</comment>
<accession>A0A2J5Q7I3</accession>
<evidence type="ECO:0000313" key="2">
    <source>
        <dbReference type="Proteomes" id="UP000234667"/>
    </source>
</evidence>
<dbReference type="AlphaFoldDB" id="A0A2J5Q7I3"/>
<reference evidence="1 2" key="1">
    <citation type="submission" date="2017-11" db="EMBL/GenBank/DDBJ databases">
        <authorList>
            <person name="Han C.G."/>
        </authorList>
    </citation>
    <scope>NUCLEOTIDE SEQUENCE [LARGE SCALE GENOMIC DNA]</scope>
    <source>
        <strain evidence="1 2">A10</strain>
    </source>
</reference>
<dbReference type="Proteomes" id="UP000234667">
    <property type="component" value="Unassembled WGS sequence"/>
</dbReference>
<proteinExistence type="predicted"/>
<dbReference type="EMBL" id="PIDR01000062">
    <property type="protein sequence ID" value="PLO74217.1"/>
    <property type="molecule type" value="Genomic_DNA"/>
</dbReference>
<sequence>MSNPITVGLSGLTNRIFAGRSKPSKLAPGVREFTGEKFDVTDDVLFAVAHLMIARDDVLIFPAANGKEIHLRADLKDKAGAA</sequence>
<reference evidence="1 2" key="2">
    <citation type="submission" date="2018-01" db="EMBL/GenBank/DDBJ databases">
        <title>Genomic study of Klebsiella pneumoniae.</title>
        <authorList>
            <person name="Yang Y."/>
            <person name="Bicalho R."/>
        </authorList>
    </citation>
    <scope>NUCLEOTIDE SEQUENCE [LARGE SCALE GENOMIC DNA]</scope>
    <source>
        <strain evidence="1 2">A10</strain>
    </source>
</reference>